<evidence type="ECO:0000256" key="3">
    <source>
        <dbReference type="ARBA" id="ARBA00022806"/>
    </source>
</evidence>
<evidence type="ECO:0008006" key="8">
    <source>
        <dbReference type="Google" id="ProtNLM"/>
    </source>
</evidence>
<dbReference type="InterPro" id="IPR050699">
    <property type="entry name" value="RNA-DNA_Helicase"/>
</dbReference>
<dbReference type="InterPro" id="IPR027417">
    <property type="entry name" value="P-loop_NTPase"/>
</dbReference>
<dbReference type="EMBL" id="MN740240">
    <property type="protein sequence ID" value="QHT95312.1"/>
    <property type="molecule type" value="Genomic_DNA"/>
</dbReference>
<evidence type="ECO:0000313" key="7">
    <source>
        <dbReference type="EMBL" id="QHT95312.1"/>
    </source>
</evidence>
<dbReference type="GO" id="GO:0016787">
    <property type="term" value="F:hydrolase activity"/>
    <property type="evidence" value="ECO:0007669"/>
    <property type="project" value="UniProtKB-KW"/>
</dbReference>
<dbReference type="CDD" id="cd18795">
    <property type="entry name" value="SF2_C_Ski2"/>
    <property type="match status" value="1"/>
</dbReference>
<dbReference type="InterPro" id="IPR018247">
    <property type="entry name" value="EF_Hand_1_Ca_BS"/>
</dbReference>
<keyword evidence="4" id="KW-0067">ATP-binding</keyword>
<feature type="domain" description="Helicase C-terminal" evidence="6">
    <location>
        <begin position="299"/>
        <end position="505"/>
    </location>
</feature>
<keyword evidence="3" id="KW-0347">Helicase</keyword>
<feature type="domain" description="Helicase ATP-binding" evidence="5">
    <location>
        <begin position="34"/>
        <end position="214"/>
    </location>
</feature>
<dbReference type="SUPFAM" id="SSF52540">
    <property type="entry name" value="P-loop containing nucleoside triphosphate hydrolases"/>
    <property type="match status" value="1"/>
</dbReference>
<dbReference type="SMART" id="SM00490">
    <property type="entry name" value="HELICc"/>
    <property type="match status" value="1"/>
</dbReference>
<evidence type="ECO:0000256" key="4">
    <source>
        <dbReference type="ARBA" id="ARBA00022840"/>
    </source>
</evidence>
<dbReference type="InterPro" id="IPR001650">
    <property type="entry name" value="Helicase_C-like"/>
</dbReference>
<evidence type="ECO:0000259" key="5">
    <source>
        <dbReference type="PROSITE" id="PS51192"/>
    </source>
</evidence>
<dbReference type="GO" id="GO:0003676">
    <property type="term" value="F:nucleic acid binding"/>
    <property type="evidence" value="ECO:0007669"/>
    <property type="project" value="InterPro"/>
</dbReference>
<dbReference type="GO" id="GO:0004386">
    <property type="term" value="F:helicase activity"/>
    <property type="evidence" value="ECO:0007669"/>
    <property type="project" value="UniProtKB-KW"/>
</dbReference>
<dbReference type="AlphaFoldDB" id="A0A6C0IQN9"/>
<dbReference type="PROSITE" id="PS00018">
    <property type="entry name" value="EF_HAND_1"/>
    <property type="match status" value="1"/>
</dbReference>
<dbReference type="InterPro" id="IPR012961">
    <property type="entry name" value="Ski2/MTR4_C"/>
</dbReference>
<dbReference type="PANTHER" id="PTHR12131:SF1">
    <property type="entry name" value="ATP-DEPENDENT RNA HELICASE SUPV3L1, MITOCHONDRIAL-RELATED"/>
    <property type="match status" value="1"/>
</dbReference>
<reference evidence="7" key="1">
    <citation type="journal article" date="2020" name="Nature">
        <title>Giant virus diversity and host interactions through global metagenomics.</title>
        <authorList>
            <person name="Schulz F."/>
            <person name="Roux S."/>
            <person name="Paez-Espino D."/>
            <person name="Jungbluth S."/>
            <person name="Walsh D.A."/>
            <person name="Denef V.J."/>
            <person name="McMahon K.D."/>
            <person name="Konstantinidis K.T."/>
            <person name="Eloe-Fadrosh E.A."/>
            <person name="Kyrpides N.C."/>
            <person name="Woyke T."/>
        </authorList>
    </citation>
    <scope>NUCLEOTIDE SEQUENCE</scope>
    <source>
        <strain evidence="7">GVMAG-M-3300024261-8</strain>
    </source>
</reference>
<accession>A0A6C0IQN9</accession>
<dbReference type="PANTHER" id="PTHR12131">
    <property type="entry name" value="ATP-DEPENDENT RNA AND DNA HELICASE"/>
    <property type="match status" value="1"/>
</dbReference>
<organism evidence="7">
    <name type="scientific">viral metagenome</name>
    <dbReference type="NCBI Taxonomy" id="1070528"/>
    <lineage>
        <taxon>unclassified sequences</taxon>
        <taxon>metagenomes</taxon>
        <taxon>organismal metagenomes</taxon>
    </lineage>
</organism>
<dbReference type="Pfam" id="PF08148">
    <property type="entry name" value="DSHCT"/>
    <property type="match status" value="1"/>
</dbReference>
<dbReference type="SMART" id="SM00487">
    <property type="entry name" value="DEXDc"/>
    <property type="match status" value="1"/>
</dbReference>
<keyword evidence="2" id="KW-0378">Hydrolase</keyword>
<dbReference type="Pfam" id="PF00270">
    <property type="entry name" value="DEAD"/>
    <property type="match status" value="1"/>
</dbReference>
<evidence type="ECO:0000259" key="6">
    <source>
        <dbReference type="PROSITE" id="PS51194"/>
    </source>
</evidence>
<dbReference type="PROSITE" id="PS51194">
    <property type="entry name" value="HELICASE_CTER"/>
    <property type="match status" value="1"/>
</dbReference>
<proteinExistence type="predicted"/>
<name>A0A6C0IQN9_9ZZZZ</name>
<dbReference type="Gene3D" id="1.10.3380.30">
    <property type="match status" value="1"/>
</dbReference>
<dbReference type="Gene3D" id="3.40.50.300">
    <property type="entry name" value="P-loop containing nucleotide triphosphate hydrolases"/>
    <property type="match status" value="2"/>
</dbReference>
<dbReference type="InterPro" id="IPR014001">
    <property type="entry name" value="Helicase_ATP-bd"/>
</dbReference>
<dbReference type="GO" id="GO:0070478">
    <property type="term" value="P:nuclear-transcribed mRNA catabolic process, 3'-5' exonucleolytic nonsense-mediated decay"/>
    <property type="evidence" value="ECO:0007669"/>
    <property type="project" value="TreeGrafter"/>
</dbReference>
<evidence type="ECO:0000256" key="1">
    <source>
        <dbReference type="ARBA" id="ARBA00022741"/>
    </source>
</evidence>
<evidence type="ECO:0000256" key="2">
    <source>
        <dbReference type="ARBA" id="ARBA00022801"/>
    </source>
</evidence>
<dbReference type="PROSITE" id="PS51192">
    <property type="entry name" value="HELICASE_ATP_BIND_1"/>
    <property type="match status" value="1"/>
</dbReference>
<dbReference type="InterPro" id="IPR011545">
    <property type="entry name" value="DEAD/DEAH_box_helicase_dom"/>
</dbReference>
<sequence>MVYLCTQPYPEDTPYNAHFNQYPFPLSDFQKYAIEAIVKQQHVLITAHTGSGKTLPAEFAITHFKKQGKKVIYTSPIKALSNQKYYEFTQKYPHISFGLFTGDIKTNPEADVLIMTTEILMNYLFTATTTTSGTVVDAATSESNTLQFQIDVQTELGCVVFDEVHYINDADRGQTWEKTILMLPPHIQMVMLSATIDNPEGFAKWCEKGLVEQGGKQVYLASTNHRVVPLTHYGFLTNNEGVFKHIKDKATQQDIKKHTNKLMLLQDANGKFDEISHKKLTDMIKVYQENKVFINRKDMLNKLVKFLHEREMLPAIVFVFSRKMVEQLANDITIPILPEDSKLPFTIKKECDAILRKLPNHKEYMELPEYIQLVSLLEKGIGIHHSGMIPVLREIVELMISKKYIYLLFATESFAIGLDCPIKTVVFNNLTKFDGNHNRFLQAHEYTQMAGRAGRRGIDTVGHVVHCNNLFKMPSLEEYKTILGGKPQKLTSKFHISYSLILNLIKNGCTRDFHLFSEKSMIQNEIAVILRQYREEITESEKNIENKTNSLGTLKTAKTLCDRYLDLQTQLPTLKNKKRKEAEREINTLETQYKYIKLDTEQVKQLYIIEEELNSLRNNLYYNEQYIKMNTDKIVHTLCDEHFIEEVHHDAGVDYHFVNKGKMASCIAEAHPLVMSNLCERLDYFADFTPTQIVGILSCLVDVKVPDEKKQVIPNCSDRHVTTAVDLVNDLLNHYEDVENEIRVWTGYNYADAIQFDLMELSMGWCDCNTEYDCKYFIQDSVAEKEISIGDFNKALLKIVTMVKELSNVCEEIGQVALLHKLTQIEPMILKYVTTSQSLYL</sequence>
<keyword evidence="1" id="KW-0547">Nucleotide-binding</keyword>
<dbReference type="GO" id="GO:0005524">
    <property type="term" value="F:ATP binding"/>
    <property type="evidence" value="ECO:0007669"/>
    <property type="project" value="UniProtKB-KW"/>
</dbReference>
<dbReference type="GO" id="GO:0055087">
    <property type="term" value="C:Ski complex"/>
    <property type="evidence" value="ECO:0007669"/>
    <property type="project" value="TreeGrafter"/>
</dbReference>
<protein>
    <recommendedName>
        <fullName evidence="8">Helicase ATP-binding domain-containing protein</fullName>
    </recommendedName>
</protein>